<proteinExistence type="predicted"/>
<protein>
    <recommendedName>
        <fullName evidence="4">Secreted protein</fullName>
    </recommendedName>
</protein>
<evidence type="ECO:0000313" key="3">
    <source>
        <dbReference type="Proteomes" id="UP000824120"/>
    </source>
</evidence>
<keyword evidence="3" id="KW-1185">Reference proteome</keyword>
<gene>
    <name evidence="2" type="ORF">H5410_050889</name>
</gene>
<dbReference type="OrthoDB" id="1328488at2759"/>
<organism evidence="2 3">
    <name type="scientific">Solanum commersonii</name>
    <name type="common">Commerson's wild potato</name>
    <name type="synonym">Commerson's nightshade</name>
    <dbReference type="NCBI Taxonomy" id="4109"/>
    <lineage>
        <taxon>Eukaryota</taxon>
        <taxon>Viridiplantae</taxon>
        <taxon>Streptophyta</taxon>
        <taxon>Embryophyta</taxon>
        <taxon>Tracheophyta</taxon>
        <taxon>Spermatophyta</taxon>
        <taxon>Magnoliopsida</taxon>
        <taxon>eudicotyledons</taxon>
        <taxon>Gunneridae</taxon>
        <taxon>Pentapetalae</taxon>
        <taxon>asterids</taxon>
        <taxon>lamiids</taxon>
        <taxon>Solanales</taxon>
        <taxon>Solanaceae</taxon>
        <taxon>Solanoideae</taxon>
        <taxon>Solaneae</taxon>
        <taxon>Solanum</taxon>
    </lineage>
</organism>
<evidence type="ECO:0008006" key="4">
    <source>
        <dbReference type="Google" id="ProtNLM"/>
    </source>
</evidence>
<keyword evidence="1" id="KW-0732">Signal</keyword>
<dbReference type="AlphaFoldDB" id="A0A9J5WZ51"/>
<feature type="non-terminal residue" evidence="2">
    <location>
        <position position="118"/>
    </location>
</feature>
<evidence type="ECO:0000313" key="2">
    <source>
        <dbReference type="EMBL" id="KAG5580262.1"/>
    </source>
</evidence>
<evidence type="ECO:0000256" key="1">
    <source>
        <dbReference type="SAM" id="SignalP"/>
    </source>
</evidence>
<feature type="chain" id="PRO_5039954616" description="Secreted protein" evidence="1">
    <location>
        <begin position="20"/>
        <end position="118"/>
    </location>
</feature>
<dbReference type="EMBL" id="JACXVP010000010">
    <property type="protein sequence ID" value="KAG5580262.1"/>
    <property type="molecule type" value="Genomic_DNA"/>
</dbReference>
<comment type="caution">
    <text evidence="2">The sequence shown here is derived from an EMBL/GenBank/DDBJ whole genome shotgun (WGS) entry which is preliminary data.</text>
</comment>
<name>A0A9J5WZ51_SOLCO</name>
<reference evidence="2 3" key="1">
    <citation type="submission" date="2020-09" db="EMBL/GenBank/DDBJ databases">
        <title>De no assembly of potato wild relative species, Solanum commersonii.</title>
        <authorList>
            <person name="Cho K."/>
        </authorList>
    </citation>
    <scope>NUCLEOTIDE SEQUENCE [LARGE SCALE GENOMIC DNA]</scope>
    <source>
        <strain evidence="2">LZ3.2</strain>
        <tissue evidence="2">Leaf</tissue>
    </source>
</reference>
<sequence>MWQQLNLLLVLLPHLTSNALFVDEMTYNIDVQTSKKISQPLKWRRLKKSISRSLYIISFTIPGEDPTELMSSFSQWINKGLYKYHAKRRDKDDHYLVNCSKLGFNQFDFVVAFLKKKD</sequence>
<dbReference type="Proteomes" id="UP000824120">
    <property type="component" value="Chromosome 10"/>
</dbReference>
<feature type="signal peptide" evidence="1">
    <location>
        <begin position="1"/>
        <end position="19"/>
    </location>
</feature>
<accession>A0A9J5WZ51</accession>